<evidence type="ECO:0000256" key="2">
    <source>
        <dbReference type="ARBA" id="ARBA00023015"/>
    </source>
</evidence>
<dbReference type="OrthoDB" id="9791488at2"/>
<keyword evidence="4" id="KW-0804">Transcription</keyword>
<evidence type="ECO:0000313" key="7">
    <source>
        <dbReference type="EMBL" id="SPF34794.1"/>
    </source>
</evidence>
<evidence type="ECO:0000259" key="6">
    <source>
        <dbReference type="PROSITE" id="PS50937"/>
    </source>
</evidence>
<evidence type="ECO:0000256" key="3">
    <source>
        <dbReference type="ARBA" id="ARBA00023125"/>
    </source>
</evidence>
<reference evidence="8" key="1">
    <citation type="submission" date="2018-02" db="EMBL/GenBank/DDBJ databases">
        <authorList>
            <person name="Hausmann B."/>
        </authorList>
    </citation>
    <scope>NUCLEOTIDE SEQUENCE [LARGE SCALE GENOMIC DNA]</scope>
    <source>
        <strain evidence="8">Peat soil MAG SbA1</strain>
    </source>
</reference>
<dbReference type="GO" id="GO:0003677">
    <property type="term" value="F:DNA binding"/>
    <property type="evidence" value="ECO:0007669"/>
    <property type="project" value="UniProtKB-KW"/>
</dbReference>
<keyword evidence="2" id="KW-0805">Transcription regulation</keyword>
<dbReference type="PROSITE" id="PS50937">
    <property type="entry name" value="HTH_MERR_2"/>
    <property type="match status" value="1"/>
</dbReference>
<dbReference type="Pfam" id="PF13411">
    <property type="entry name" value="MerR_1"/>
    <property type="match status" value="1"/>
</dbReference>
<dbReference type="InterPro" id="IPR047057">
    <property type="entry name" value="MerR_fam"/>
</dbReference>
<evidence type="ECO:0000256" key="4">
    <source>
        <dbReference type="ARBA" id="ARBA00023163"/>
    </source>
</evidence>
<proteinExistence type="predicted"/>
<dbReference type="SUPFAM" id="SSF46955">
    <property type="entry name" value="Putative DNA-binding domain"/>
    <property type="match status" value="1"/>
</dbReference>
<evidence type="ECO:0000256" key="1">
    <source>
        <dbReference type="ARBA" id="ARBA00022491"/>
    </source>
</evidence>
<feature type="region of interest" description="Disordered" evidence="5">
    <location>
        <begin position="129"/>
        <end position="153"/>
    </location>
</feature>
<dbReference type="Proteomes" id="UP000238701">
    <property type="component" value="Unassembled WGS sequence"/>
</dbReference>
<keyword evidence="1" id="KW-0678">Repressor</keyword>
<sequence length="153" mass="17509">MRIGELAKRGGVSVQAIRFYERRRLMRTPRRTAAGYRIYSEAELEIVTVIKKMQRFGFKLAEIRRVLQLWILPSDTGAPSPYHQGSQECLREGLKLGEKKLESMNQQIRSAIQIRDELEEVLRQFRAALNARPPQKAQSDRPKSSRSAALAAS</sequence>
<name>A0A2U3K538_9BACT</name>
<dbReference type="SMART" id="SM00422">
    <property type="entry name" value="HTH_MERR"/>
    <property type="match status" value="1"/>
</dbReference>
<dbReference type="InterPro" id="IPR009061">
    <property type="entry name" value="DNA-bd_dom_put_sf"/>
</dbReference>
<dbReference type="PANTHER" id="PTHR30204:SF69">
    <property type="entry name" value="MERR-FAMILY TRANSCRIPTIONAL REGULATOR"/>
    <property type="match status" value="1"/>
</dbReference>
<gene>
    <name evidence="7" type="ORF">SBA1_1340007</name>
</gene>
<accession>A0A2U3K538</accession>
<dbReference type="EMBL" id="OMOD01000040">
    <property type="protein sequence ID" value="SPF34794.1"/>
    <property type="molecule type" value="Genomic_DNA"/>
</dbReference>
<evidence type="ECO:0000256" key="5">
    <source>
        <dbReference type="SAM" id="MobiDB-lite"/>
    </source>
</evidence>
<dbReference type="PANTHER" id="PTHR30204">
    <property type="entry name" value="REDOX-CYCLING DRUG-SENSING TRANSCRIPTIONAL ACTIVATOR SOXR"/>
    <property type="match status" value="1"/>
</dbReference>
<dbReference type="PRINTS" id="PR00040">
    <property type="entry name" value="HTHMERR"/>
</dbReference>
<keyword evidence="3" id="KW-0238">DNA-binding</keyword>
<dbReference type="AlphaFoldDB" id="A0A2U3K538"/>
<dbReference type="GO" id="GO:0003700">
    <property type="term" value="F:DNA-binding transcription factor activity"/>
    <property type="evidence" value="ECO:0007669"/>
    <property type="project" value="InterPro"/>
</dbReference>
<feature type="domain" description="HTH merR-type" evidence="6">
    <location>
        <begin position="1"/>
        <end position="69"/>
    </location>
</feature>
<dbReference type="InterPro" id="IPR000551">
    <property type="entry name" value="MerR-type_HTH_dom"/>
</dbReference>
<dbReference type="Gene3D" id="1.10.1660.10">
    <property type="match status" value="1"/>
</dbReference>
<evidence type="ECO:0000313" key="8">
    <source>
        <dbReference type="Proteomes" id="UP000238701"/>
    </source>
</evidence>
<protein>
    <submittedName>
        <fullName evidence="7">Putative Transcriptional regulator, MerR family</fullName>
    </submittedName>
</protein>
<organism evidence="7 8">
    <name type="scientific">Candidatus Sulfotelmatobacter kueseliae</name>
    <dbReference type="NCBI Taxonomy" id="2042962"/>
    <lineage>
        <taxon>Bacteria</taxon>
        <taxon>Pseudomonadati</taxon>
        <taxon>Acidobacteriota</taxon>
        <taxon>Terriglobia</taxon>
        <taxon>Terriglobales</taxon>
        <taxon>Candidatus Korobacteraceae</taxon>
        <taxon>Candidatus Sulfotelmatobacter</taxon>
    </lineage>
</organism>